<protein>
    <submittedName>
        <fullName evidence="1">Uncharacterized protein</fullName>
    </submittedName>
</protein>
<dbReference type="STRING" id="1802500.A2801_00930"/>
<evidence type="ECO:0000313" key="2">
    <source>
        <dbReference type="Proteomes" id="UP000177263"/>
    </source>
</evidence>
<organism evidence="1 2">
    <name type="scientific">Candidatus Woesebacteria bacterium RIFCSPHIGHO2_01_FULL_41_10</name>
    <dbReference type="NCBI Taxonomy" id="1802500"/>
    <lineage>
        <taxon>Bacteria</taxon>
        <taxon>Candidatus Woeseibacteriota</taxon>
    </lineage>
</organism>
<dbReference type="Proteomes" id="UP000177263">
    <property type="component" value="Unassembled WGS sequence"/>
</dbReference>
<name>A0A1F7YPP5_9BACT</name>
<sequence>MFKVLLLVLVIVVVASILSNGWLIFSPDFHYVAVKYGQMPGVHYLVVDLQESKTLFITSAEYDTPNDVKAGSFSPDSAKFAAVYHYSGPRTWIGVWDIKTGKLYTTRTRNHWTTSFSGVFY</sequence>
<comment type="caution">
    <text evidence="1">The sequence shown here is derived from an EMBL/GenBank/DDBJ whole genome shotgun (WGS) entry which is preliminary data.</text>
</comment>
<dbReference type="EMBL" id="MGGM01000029">
    <property type="protein sequence ID" value="OGM28485.1"/>
    <property type="molecule type" value="Genomic_DNA"/>
</dbReference>
<dbReference type="AlphaFoldDB" id="A0A1F7YPP5"/>
<evidence type="ECO:0000313" key="1">
    <source>
        <dbReference type="EMBL" id="OGM28485.1"/>
    </source>
</evidence>
<proteinExistence type="predicted"/>
<accession>A0A1F7YPP5</accession>
<reference evidence="1 2" key="1">
    <citation type="journal article" date="2016" name="Nat. Commun.">
        <title>Thousands of microbial genomes shed light on interconnected biogeochemical processes in an aquifer system.</title>
        <authorList>
            <person name="Anantharaman K."/>
            <person name="Brown C.T."/>
            <person name="Hug L.A."/>
            <person name="Sharon I."/>
            <person name="Castelle C.J."/>
            <person name="Probst A.J."/>
            <person name="Thomas B.C."/>
            <person name="Singh A."/>
            <person name="Wilkins M.J."/>
            <person name="Karaoz U."/>
            <person name="Brodie E.L."/>
            <person name="Williams K.H."/>
            <person name="Hubbard S.S."/>
            <person name="Banfield J.F."/>
        </authorList>
    </citation>
    <scope>NUCLEOTIDE SEQUENCE [LARGE SCALE GENOMIC DNA]</scope>
</reference>
<gene>
    <name evidence="1" type="ORF">A2801_00930</name>
</gene>
<dbReference type="SUPFAM" id="SSF82171">
    <property type="entry name" value="DPP6 N-terminal domain-like"/>
    <property type="match status" value="1"/>
</dbReference>